<sequence length="162" mass="17847">MYDVFLAGLMLKGPMQLKPADRDPAVATATANLKLIRSIQVAEKAQDDGAYESALNAYGKACGVNIDENVAFEVTREFDDIDEWGDARISLEAEKIVEAGIDAWCDNPVYDKAWRQFGEEVVVFAGGSTDNGDFCGNEPMDSSYRRLNRMMLVGAHRVMGIE</sequence>
<dbReference type="RefSeq" id="WP_311658588.1">
    <property type="nucleotide sequence ID" value="NZ_JAVRHY010000006.1"/>
</dbReference>
<dbReference type="Proteomes" id="UP001259982">
    <property type="component" value="Unassembled WGS sequence"/>
</dbReference>
<proteinExistence type="predicted"/>
<accession>A0ABU3B8W8</accession>
<name>A0ABU3B8W8_9GAMM</name>
<keyword evidence="2" id="KW-1185">Reference proteome</keyword>
<evidence type="ECO:0000313" key="2">
    <source>
        <dbReference type="Proteomes" id="UP001259982"/>
    </source>
</evidence>
<protein>
    <submittedName>
        <fullName evidence="1">Uncharacterized protein</fullName>
    </submittedName>
</protein>
<reference evidence="1 2" key="1">
    <citation type="submission" date="2023-09" db="EMBL/GenBank/DDBJ databases">
        <authorList>
            <person name="Rey-Velasco X."/>
        </authorList>
    </citation>
    <scope>NUCLEOTIDE SEQUENCE [LARGE SCALE GENOMIC DNA]</scope>
    <source>
        <strain evidence="1 2">P385</strain>
    </source>
</reference>
<dbReference type="EMBL" id="JAVRHY010000006">
    <property type="protein sequence ID" value="MDT0618470.1"/>
    <property type="molecule type" value="Genomic_DNA"/>
</dbReference>
<evidence type="ECO:0000313" key="1">
    <source>
        <dbReference type="EMBL" id="MDT0618470.1"/>
    </source>
</evidence>
<gene>
    <name evidence="1" type="ORF">RM531_08270</name>
</gene>
<comment type="caution">
    <text evidence="1">The sequence shown here is derived from an EMBL/GenBank/DDBJ whole genome shotgun (WGS) entry which is preliminary data.</text>
</comment>
<organism evidence="1 2">
    <name type="scientific">Spectribacter acetivorans</name>
    <dbReference type="NCBI Taxonomy" id="3075603"/>
    <lineage>
        <taxon>Bacteria</taxon>
        <taxon>Pseudomonadati</taxon>
        <taxon>Pseudomonadota</taxon>
        <taxon>Gammaproteobacteria</taxon>
        <taxon>Salinisphaerales</taxon>
        <taxon>Salinisphaeraceae</taxon>
        <taxon>Spectribacter</taxon>
    </lineage>
</organism>